<dbReference type="EMBL" id="JARULN010000015">
    <property type="protein sequence ID" value="MDG5754923.1"/>
    <property type="molecule type" value="Genomic_DNA"/>
</dbReference>
<dbReference type="PANTHER" id="PTHR46401">
    <property type="entry name" value="GLYCOSYLTRANSFERASE WBBK-RELATED"/>
    <property type="match status" value="1"/>
</dbReference>
<dbReference type="EC" id="2.4.-.-" evidence="3"/>
<evidence type="ECO:0000313" key="3">
    <source>
        <dbReference type="EMBL" id="MDG5754923.1"/>
    </source>
</evidence>
<evidence type="ECO:0000256" key="1">
    <source>
        <dbReference type="ARBA" id="ARBA00022679"/>
    </source>
</evidence>
<name>A0ABT6H810_9BACI</name>
<dbReference type="Proteomes" id="UP001218246">
    <property type="component" value="Unassembled WGS sequence"/>
</dbReference>
<dbReference type="PANTHER" id="PTHR46401:SF2">
    <property type="entry name" value="GLYCOSYLTRANSFERASE WBBK-RELATED"/>
    <property type="match status" value="1"/>
</dbReference>
<reference evidence="3 4" key="1">
    <citation type="submission" date="2023-04" db="EMBL/GenBank/DDBJ databases">
        <title>Ectobacillus antri isolated from activated sludge.</title>
        <authorList>
            <person name="Yan P."/>
            <person name="Liu X."/>
        </authorList>
    </citation>
    <scope>NUCLEOTIDE SEQUENCE [LARGE SCALE GENOMIC DNA]</scope>
    <source>
        <strain evidence="3 4">C18H</strain>
    </source>
</reference>
<evidence type="ECO:0000313" key="4">
    <source>
        <dbReference type="Proteomes" id="UP001218246"/>
    </source>
</evidence>
<dbReference type="Pfam" id="PF00534">
    <property type="entry name" value="Glycos_transf_1"/>
    <property type="match status" value="1"/>
</dbReference>
<feature type="domain" description="Glycosyl transferase family 1" evidence="2">
    <location>
        <begin position="139"/>
        <end position="278"/>
    </location>
</feature>
<protein>
    <submittedName>
        <fullName evidence="3">Glycosyltransferase</fullName>
        <ecNumber evidence="3">2.4.-.-</ecNumber>
    </submittedName>
</protein>
<proteinExistence type="predicted"/>
<dbReference type="InterPro" id="IPR001296">
    <property type="entry name" value="Glyco_trans_1"/>
</dbReference>
<organism evidence="3 4">
    <name type="scientific">Ectobacillus antri</name>
    <dbReference type="NCBI Taxonomy" id="2486280"/>
    <lineage>
        <taxon>Bacteria</taxon>
        <taxon>Bacillati</taxon>
        <taxon>Bacillota</taxon>
        <taxon>Bacilli</taxon>
        <taxon>Bacillales</taxon>
        <taxon>Bacillaceae</taxon>
        <taxon>Ectobacillus</taxon>
    </lineage>
</organism>
<dbReference type="GO" id="GO:0016757">
    <property type="term" value="F:glycosyltransferase activity"/>
    <property type="evidence" value="ECO:0007669"/>
    <property type="project" value="UniProtKB-KW"/>
</dbReference>
<keyword evidence="1 3" id="KW-0808">Transferase</keyword>
<dbReference type="Gene3D" id="3.40.50.2000">
    <property type="entry name" value="Glycogen Phosphorylase B"/>
    <property type="match status" value="1"/>
</dbReference>
<evidence type="ECO:0000259" key="2">
    <source>
        <dbReference type="Pfam" id="PF00534"/>
    </source>
</evidence>
<accession>A0ABT6H810</accession>
<gene>
    <name evidence="3" type="ORF">P6P90_13235</name>
</gene>
<dbReference type="RefSeq" id="WP_278018533.1">
    <property type="nucleotide sequence ID" value="NZ_JARRRY010000019.1"/>
</dbReference>
<keyword evidence="3" id="KW-0328">Glycosyltransferase</keyword>
<comment type="caution">
    <text evidence="3">The sequence shown here is derived from an EMBL/GenBank/DDBJ whole genome shotgun (WGS) entry which is preliminary data.</text>
</comment>
<sequence length="336" mass="39648">MKKTKIVFAGHDLKFAQLIMDYLEKEGSYDLRVDQWTGHNVHNTEQSKAYLAWADVIVCEWGLGNAVWYSHHKLPHQRLIVRMHRQELDTIYPKQFYMDNIDAIVAISPHIYEEFYRAFKIPREKMYMLFNTLDAEALNKEKEDTNTAKYHLGIIGICPKMKRLDLAVDILEKLWLKDSRYKLFVKGKLPQDYSWLWKKEEERQYYENLFERINAAPWKDAVVFDGFGSDMDEWFKKIGFVLSTSDFESFHLAPSEGMASGAYPIILNWDGSDTIYSSHYLLQDVDECVTRIEEINALDDEQMERVREKVKEYASNFDIRIVGARWHSLLQQLTTV</sequence>
<dbReference type="SUPFAM" id="SSF53756">
    <property type="entry name" value="UDP-Glycosyltransferase/glycogen phosphorylase"/>
    <property type="match status" value="1"/>
</dbReference>
<keyword evidence="4" id="KW-1185">Reference proteome</keyword>